<dbReference type="InterPro" id="IPR011604">
    <property type="entry name" value="PDDEXK-like_dom_sf"/>
</dbReference>
<dbReference type="Gene3D" id="1.20.120.920">
    <property type="entry name" value="CRISPR-associated endonuclease Cas1, C-terminal domain"/>
    <property type="match status" value="1"/>
</dbReference>
<dbReference type="GO" id="GO:0043571">
    <property type="term" value="P:maintenance of CRISPR repeat elements"/>
    <property type="evidence" value="ECO:0007669"/>
    <property type="project" value="UniProtKB-UniRule"/>
</dbReference>
<dbReference type="GO" id="GO:0003677">
    <property type="term" value="F:DNA binding"/>
    <property type="evidence" value="ECO:0007669"/>
    <property type="project" value="UniProtKB-KW"/>
</dbReference>
<dbReference type="NCBIfam" id="TIGR00287">
    <property type="entry name" value="cas1"/>
    <property type="match status" value="1"/>
</dbReference>
<keyword evidence="2 14" id="KW-0479">Metal-binding</keyword>
<comment type="similarity">
    <text evidence="14">Belongs to the CRISPR-associated endonuclease Cas1 family.</text>
</comment>
<keyword evidence="4 14" id="KW-0378">Hydrolase</keyword>
<dbReference type="Proteomes" id="UP000326837">
    <property type="component" value="Chromosome"/>
</dbReference>
<evidence type="ECO:0000256" key="10">
    <source>
        <dbReference type="ARBA" id="ARBA00023125"/>
    </source>
</evidence>
<feature type="binding site" evidence="14">
    <location>
        <position position="445"/>
    </location>
    <ligand>
        <name>Mn(2+)</name>
        <dbReference type="ChEBI" id="CHEBI:29035"/>
    </ligand>
</feature>
<comment type="subunit">
    <text evidence="13 14">Homodimer, forms a heterotetramer with a Cas2 homodimer.</text>
</comment>
<evidence type="ECO:0000256" key="12">
    <source>
        <dbReference type="ARBA" id="ARBA00033996"/>
    </source>
</evidence>
<evidence type="ECO:0000256" key="5">
    <source>
        <dbReference type="ARBA" id="ARBA00022839"/>
    </source>
</evidence>
<name>A0A5K7X3Z5_9BACT</name>
<dbReference type="GO" id="GO:0004527">
    <property type="term" value="F:exonuclease activity"/>
    <property type="evidence" value="ECO:0007669"/>
    <property type="project" value="UniProtKB-KW"/>
</dbReference>
<dbReference type="EMBL" id="AP021861">
    <property type="protein sequence ID" value="BBO31085.1"/>
    <property type="molecule type" value="Genomic_DNA"/>
</dbReference>
<evidence type="ECO:0000256" key="4">
    <source>
        <dbReference type="ARBA" id="ARBA00022801"/>
    </source>
</evidence>
<evidence type="ECO:0000256" key="7">
    <source>
        <dbReference type="ARBA" id="ARBA00023004"/>
    </source>
</evidence>
<dbReference type="AlphaFoldDB" id="A0A5K7X3Z5"/>
<keyword evidence="3 14" id="KW-0255">Endonuclease</keyword>
<protein>
    <recommendedName>
        <fullName evidence="14">CRISPR-associated endonuclease Cas1</fullName>
        <ecNumber evidence="14">3.1.-.-</ecNumber>
    </recommendedName>
</protein>
<proteinExistence type="inferred from homology"/>
<keyword evidence="17" id="KW-1185">Reference proteome</keyword>
<evidence type="ECO:0000256" key="8">
    <source>
        <dbReference type="ARBA" id="ARBA00023014"/>
    </source>
</evidence>
<dbReference type="PANTHER" id="PTHR34353:SF2">
    <property type="entry name" value="CRISPR-ASSOCIATED ENDONUCLEASE CAS1 1"/>
    <property type="match status" value="1"/>
</dbReference>
<evidence type="ECO:0000313" key="17">
    <source>
        <dbReference type="Proteomes" id="UP000326837"/>
    </source>
</evidence>
<sequence>MIRAADLGDEPPIRVMALHALLYCERLFYLEEVEEIRVADGNVYAGRRLHLERVSLDDETPEMRSYDVSSEAWGVVGKVDAVRKRDGVWIAYEHKKGRCRRGESNEPLAWPSDRIQAVAYAVLVEEQLGEPVKQARVRYHADNVTVLLDIDDAARNDLRTAIRRARVLRESTERPPVTENTRLCPKCSLAVVCLPEEERLALDHADELPPRLFPSSRERHTLHVTTAKTRVGRSGESLLVESETGKQKIPIEQIDSILIHGYGQLTTQALHLCAYRGVAVDWLTFGGRFMAGTSASPGRVQQRIRQYRALTNEALCLDLSRRTVHAKVESQLKYLLRASRTDGAVRQSIQEPIDRIRAALSKVDQAAGIDSLRGLEGIAAKDYFAALPRLLSSRIDPQLIPNGRSKHPPEDRFNALLSFGYGMLFALVHRTLLGVGLEPALGFFHQPRSAAPPLVMDVVEIFRVPLVDMPVVGSVNRNQWNPDSDFTIAGRQVWLSDDGRKKAIALFEERLTEMYRHPFTSQSMSYARIVELESRLLEKEWSNAPGLYARMRMR</sequence>
<dbReference type="NCBIfam" id="TIGR00372">
    <property type="entry name" value="cas4"/>
    <property type="match status" value="1"/>
</dbReference>
<evidence type="ECO:0000256" key="1">
    <source>
        <dbReference type="ARBA" id="ARBA00022722"/>
    </source>
</evidence>
<dbReference type="GO" id="GO:0004520">
    <property type="term" value="F:DNA endonuclease activity"/>
    <property type="evidence" value="ECO:0007669"/>
    <property type="project" value="InterPro"/>
</dbReference>
<feature type="binding site" evidence="14">
    <location>
        <position position="376"/>
    </location>
    <ligand>
        <name>Mn(2+)</name>
        <dbReference type="ChEBI" id="CHEBI:29035"/>
    </ligand>
</feature>
<dbReference type="EC" id="3.1.-.-" evidence="14"/>
<dbReference type="InterPro" id="IPR042211">
    <property type="entry name" value="CRISPR-assoc_Cas1_N"/>
</dbReference>
<dbReference type="RefSeq" id="WP_152097287.1">
    <property type="nucleotide sequence ID" value="NZ_AP021861.1"/>
</dbReference>
<dbReference type="InterPro" id="IPR023844">
    <property type="entry name" value="CRISPR-assoc_Cas1_MYXAN"/>
</dbReference>
<evidence type="ECO:0000256" key="13">
    <source>
        <dbReference type="ARBA" id="ARBA00038592"/>
    </source>
</evidence>
<evidence type="ECO:0000256" key="14">
    <source>
        <dbReference type="HAMAP-Rule" id="MF_01470"/>
    </source>
</evidence>
<feature type="binding site" evidence="14">
    <location>
        <position position="460"/>
    </location>
    <ligand>
        <name>Mn(2+)</name>
        <dbReference type="ChEBI" id="CHEBI:29035"/>
    </ligand>
</feature>
<keyword evidence="1 14" id="KW-0540">Nuclease</keyword>
<dbReference type="Gene3D" id="3.100.10.20">
    <property type="entry name" value="CRISPR-associated endonuclease Cas1, N-terminal domain"/>
    <property type="match status" value="1"/>
</dbReference>
<dbReference type="InterPro" id="IPR002729">
    <property type="entry name" value="CRISPR-assoc_Cas1"/>
</dbReference>
<dbReference type="InterPro" id="IPR050646">
    <property type="entry name" value="Cas1"/>
</dbReference>
<dbReference type="Pfam" id="PF01867">
    <property type="entry name" value="Cas_Cas1"/>
    <property type="match status" value="1"/>
</dbReference>
<accession>A0A5K7X3Z5</accession>
<evidence type="ECO:0000259" key="15">
    <source>
        <dbReference type="Pfam" id="PF01930"/>
    </source>
</evidence>
<dbReference type="InterPro" id="IPR042206">
    <property type="entry name" value="CRISPR-assoc_Cas1_C"/>
</dbReference>
<keyword evidence="5 16" id="KW-0269">Exonuclease</keyword>
<keyword evidence="9 14" id="KW-0051">Antiviral defense</keyword>
<keyword evidence="10 14" id="KW-0238">DNA-binding</keyword>
<evidence type="ECO:0000256" key="3">
    <source>
        <dbReference type="ARBA" id="ARBA00022759"/>
    </source>
</evidence>
<keyword evidence="7" id="KW-0408">Iron</keyword>
<comment type="function">
    <text evidence="14">CRISPR (clustered regularly interspaced short palindromic repeat), is an adaptive immune system that provides protection against mobile genetic elements (viruses, transposable elements and conjugative plasmids). CRISPR clusters contain spacers, sequences complementary to antecedent mobile elements, and target invading nucleic acids. CRISPR clusters are transcribed and processed into CRISPR RNA (crRNA). Acts as a dsDNA endonuclease. Involved in the integration of spacer DNA into the CRISPR cassette.</text>
</comment>
<keyword evidence="6 14" id="KW-0460">Magnesium</keyword>
<evidence type="ECO:0000256" key="9">
    <source>
        <dbReference type="ARBA" id="ARBA00023118"/>
    </source>
</evidence>
<dbReference type="Pfam" id="PF01930">
    <property type="entry name" value="Cas_Cas4"/>
    <property type="match status" value="1"/>
</dbReference>
<dbReference type="HAMAP" id="MF_01470">
    <property type="entry name" value="Cas1"/>
    <property type="match status" value="1"/>
</dbReference>
<comment type="cofactor">
    <cofactor evidence="14">
        <name>Mg(2+)</name>
        <dbReference type="ChEBI" id="CHEBI:18420"/>
    </cofactor>
    <cofactor evidence="14">
        <name>Mn(2+)</name>
        <dbReference type="ChEBI" id="CHEBI:29035"/>
    </cofactor>
</comment>
<keyword evidence="11 14" id="KW-0464">Manganese</keyword>
<dbReference type="CDD" id="cd09634">
    <property type="entry name" value="Cas1_I-II-III"/>
    <property type="match status" value="1"/>
</dbReference>
<dbReference type="GO" id="GO:0046872">
    <property type="term" value="F:metal ion binding"/>
    <property type="evidence" value="ECO:0007669"/>
    <property type="project" value="UniProtKB-UniRule"/>
</dbReference>
<dbReference type="NCBIfam" id="TIGR03983">
    <property type="entry name" value="cas1_MYXAN"/>
    <property type="match status" value="1"/>
</dbReference>
<keyword evidence="8" id="KW-0411">Iron-sulfur</keyword>
<feature type="domain" description="DUF83" evidence="15">
    <location>
        <begin position="16"/>
        <end position="194"/>
    </location>
</feature>
<evidence type="ECO:0000313" key="16">
    <source>
        <dbReference type="EMBL" id="BBO31085.1"/>
    </source>
</evidence>
<reference evidence="17" key="1">
    <citation type="submission" date="2019-10" db="EMBL/GenBank/DDBJ databases">
        <title>Lacipirellula parvula gen. nov., sp. nov., representing a lineage of planctomycetes widespread in freshwater anoxic habitats, and description of the family Lacipirellulaceae.</title>
        <authorList>
            <person name="Dedysh S.N."/>
            <person name="Kulichevskaya I.S."/>
            <person name="Beletsky A.V."/>
            <person name="Rakitin A.L."/>
            <person name="Mardanov A.V."/>
            <person name="Ivanova A.A."/>
            <person name="Saltykova V.X."/>
            <person name="Rijpstra W.I.C."/>
            <person name="Sinninghe Damste J.S."/>
            <person name="Ravin N.V."/>
        </authorList>
    </citation>
    <scope>NUCLEOTIDE SEQUENCE [LARGE SCALE GENOMIC DNA]</scope>
    <source>
        <strain evidence="17">PX69</strain>
    </source>
</reference>
<dbReference type="PANTHER" id="PTHR34353">
    <property type="entry name" value="CRISPR-ASSOCIATED ENDONUCLEASE CAS1 1"/>
    <property type="match status" value="1"/>
</dbReference>
<dbReference type="KEGG" id="lpav:PLANPX_0697"/>
<comment type="catalytic activity">
    <reaction evidence="12">
        <text>exonucleolytic cleavage in the 5'- to 3'-direction to yield nucleoside 3'-phosphates.</text>
        <dbReference type="EC" id="3.1.12.1"/>
    </reaction>
</comment>
<dbReference type="InterPro" id="IPR022765">
    <property type="entry name" value="Dna2/Cas4_DUF83"/>
</dbReference>
<dbReference type="GO" id="GO:0051536">
    <property type="term" value="F:iron-sulfur cluster binding"/>
    <property type="evidence" value="ECO:0007669"/>
    <property type="project" value="UniProtKB-KW"/>
</dbReference>
<dbReference type="Gene3D" id="3.90.320.10">
    <property type="match status" value="1"/>
</dbReference>
<organism evidence="16 17">
    <name type="scientific">Lacipirellula parvula</name>
    <dbReference type="NCBI Taxonomy" id="2650471"/>
    <lineage>
        <taxon>Bacteria</taxon>
        <taxon>Pseudomonadati</taxon>
        <taxon>Planctomycetota</taxon>
        <taxon>Planctomycetia</taxon>
        <taxon>Pirellulales</taxon>
        <taxon>Lacipirellulaceae</taxon>
        <taxon>Lacipirellula</taxon>
    </lineage>
</organism>
<evidence type="ECO:0000256" key="6">
    <source>
        <dbReference type="ARBA" id="ARBA00022842"/>
    </source>
</evidence>
<gene>
    <name evidence="14" type="primary">cas1</name>
    <name evidence="16" type="ORF">PLANPX_0697</name>
</gene>
<evidence type="ECO:0000256" key="11">
    <source>
        <dbReference type="ARBA" id="ARBA00023211"/>
    </source>
</evidence>
<dbReference type="InterPro" id="IPR013343">
    <property type="entry name" value="CRISPR-assoc_prot_Cas4"/>
</dbReference>
<dbReference type="GO" id="GO:0051607">
    <property type="term" value="P:defense response to virus"/>
    <property type="evidence" value="ECO:0007669"/>
    <property type="project" value="UniProtKB-UniRule"/>
</dbReference>
<evidence type="ECO:0000256" key="2">
    <source>
        <dbReference type="ARBA" id="ARBA00022723"/>
    </source>
</evidence>